<dbReference type="InterPro" id="IPR012338">
    <property type="entry name" value="Beta-lactam/transpept-like"/>
</dbReference>
<accession>A0A8J7KIF1</accession>
<sequence>MNKLIYSLLAVFLSNLLFGQTELLQKHLDSEFYQTQFTGFYLYDPQEKKEVFSYNGNKFFTPASNAKIFTLYAAMKSLPDSIPAFKYAIRGDELHIEGTGDPTFMHPKFKNPKVLEFLKNKGSKIILHWNNFDEESFLPGWTWDDFRKKYSPERSQFPINENLLTISKSGTNLKTFPTVFKDNIKVKESAEARDFYTNQFYIGARSSTVKVPFIVQEDVIKNTIIEIVGKPVEMSKAPMPSPSSIFYSTLADKVYKEMMEESDNFLAEHLLIVSSSTMNGKLSSVQTIKTITDKYFTDLKQKPIWVDGSGLSRYNMFTPQNLVQVLDKMYKEFPESRLFSIFPVGGKTGTIKNRYKDGVQPYVFAKTGTLSHTITLSGYVKSNSGKTYIFSLMNDHVTKNASWVRNENEKLIRLVRDNF</sequence>
<comment type="similarity">
    <text evidence="1">Belongs to the peptidase S13 family.</text>
</comment>
<keyword evidence="4" id="KW-0121">Carboxypeptidase</keyword>
<comment type="caution">
    <text evidence="4">The sequence shown here is derived from an EMBL/GenBank/DDBJ whole genome shotgun (WGS) entry which is preliminary data.</text>
</comment>
<evidence type="ECO:0000256" key="2">
    <source>
        <dbReference type="ARBA" id="ARBA00022801"/>
    </source>
</evidence>
<dbReference type="PANTHER" id="PTHR30023:SF0">
    <property type="entry name" value="PENICILLIN-SENSITIVE CARBOXYPEPTIDASE A"/>
    <property type="match status" value="1"/>
</dbReference>
<dbReference type="RefSeq" id="WP_194183176.1">
    <property type="nucleotide sequence ID" value="NZ_JADGIK010000005.1"/>
</dbReference>
<protein>
    <submittedName>
        <fullName evidence="4">D-alanyl-D-alanine carboxypeptidase</fullName>
    </submittedName>
</protein>
<dbReference type="PANTHER" id="PTHR30023">
    <property type="entry name" value="D-ALANYL-D-ALANINE CARBOXYPEPTIDASE"/>
    <property type="match status" value="1"/>
</dbReference>
<keyword evidence="2" id="KW-0378">Hydrolase</keyword>
<keyword evidence="3" id="KW-0732">Signal</keyword>
<dbReference type="SUPFAM" id="SSF56601">
    <property type="entry name" value="beta-lactamase/transpeptidase-like"/>
    <property type="match status" value="1"/>
</dbReference>
<organism evidence="4 5">
    <name type="scientific">Faecalibacter rhinopitheci</name>
    <dbReference type="NCBI Taxonomy" id="2779678"/>
    <lineage>
        <taxon>Bacteria</taxon>
        <taxon>Pseudomonadati</taxon>
        <taxon>Bacteroidota</taxon>
        <taxon>Flavobacteriia</taxon>
        <taxon>Flavobacteriales</taxon>
        <taxon>Weeksellaceae</taxon>
        <taxon>Faecalibacter</taxon>
    </lineage>
</organism>
<dbReference type="EMBL" id="JADGIK010000005">
    <property type="protein sequence ID" value="MBF0597636.1"/>
    <property type="molecule type" value="Genomic_DNA"/>
</dbReference>
<feature type="signal peptide" evidence="3">
    <location>
        <begin position="1"/>
        <end position="19"/>
    </location>
</feature>
<dbReference type="PRINTS" id="PR00922">
    <property type="entry name" value="DADACBPTASE3"/>
</dbReference>
<dbReference type="InterPro" id="IPR000667">
    <property type="entry name" value="Peptidase_S13"/>
</dbReference>
<evidence type="ECO:0000256" key="3">
    <source>
        <dbReference type="SAM" id="SignalP"/>
    </source>
</evidence>
<dbReference type="GO" id="GO:0004185">
    <property type="term" value="F:serine-type carboxypeptidase activity"/>
    <property type="evidence" value="ECO:0007669"/>
    <property type="project" value="InterPro"/>
</dbReference>
<feature type="chain" id="PRO_5035203899" evidence="3">
    <location>
        <begin position="20"/>
        <end position="419"/>
    </location>
</feature>
<name>A0A8J7KIF1_9FLAO</name>
<keyword evidence="5" id="KW-1185">Reference proteome</keyword>
<keyword evidence="4" id="KW-0645">Protease</keyword>
<dbReference type="Proteomes" id="UP000608754">
    <property type="component" value="Unassembled WGS sequence"/>
</dbReference>
<dbReference type="AlphaFoldDB" id="A0A8J7KIF1"/>
<dbReference type="GO" id="GO:0000270">
    <property type="term" value="P:peptidoglycan metabolic process"/>
    <property type="evidence" value="ECO:0007669"/>
    <property type="project" value="TreeGrafter"/>
</dbReference>
<evidence type="ECO:0000313" key="5">
    <source>
        <dbReference type="Proteomes" id="UP000608754"/>
    </source>
</evidence>
<evidence type="ECO:0000256" key="1">
    <source>
        <dbReference type="ARBA" id="ARBA00006096"/>
    </source>
</evidence>
<dbReference type="Gene3D" id="3.40.710.10">
    <property type="entry name" value="DD-peptidase/beta-lactamase superfamily"/>
    <property type="match status" value="2"/>
</dbReference>
<dbReference type="Pfam" id="PF02113">
    <property type="entry name" value="Peptidase_S13"/>
    <property type="match status" value="2"/>
</dbReference>
<proteinExistence type="inferred from homology"/>
<dbReference type="GO" id="GO:0006508">
    <property type="term" value="P:proteolysis"/>
    <property type="evidence" value="ECO:0007669"/>
    <property type="project" value="InterPro"/>
</dbReference>
<reference evidence="4" key="1">
    <citation type="submission" date="2020-10" db="EMBL/GenBank/DDBJ databases">
        <authorList>
            <person name="Lu T."/>
            <person name="Wang Q."/>
            <person name="Han X."/>
        </authorList>
    </citation>
    <scope>NUCLEOTIDE SEQUENCE</scope>
    <source>
        <strain evidence="4">WQ 117</strain>
    </source>
</reference>
<gene>
    <name evidence="4" type="ORF">IM532_09285</name>
</gene>
<evidence type="ECO:0000313" key="4">
    <source>
        <dbReference type="EMBL" id="MBF0597636.1"/>
    </source>
</evidence>